<dbReference type="GO" id="GO:0016020">
    <property type="term" value="C:membrane"/>
    <property type="evidence" value="ECO:0007669"/>
    <property type="project" value="UniProtKB-SubCell"/>
</dbReference>
<organism evidence="8">
    <name type="scientific">Albugo laibachii Nc14</name>
    <dbReference type="NCBI Taxonomy" id="890382"/>
    <lineage>
        <taxon>Eukaryota</taxon>
        <taxon>Sar</taxon>
        <taxon>Stramenopiles</taxon>
        <taxon>Oomycota</taxon>
        <taxon>Peronosporomycetes</taxon>
        <taxon>Albuginales</taxon>
        <taxon>Albuginaceae</taxon>
        <taxon>Albugo</taxon>
    </lineage>
</organism>
<dbReference type="InterPro" id="IPR019395">
    <property type="entry name" value="Transmembrane_161A/B"/>
</dbReference>
<gene>
    <name evidence="8" type="primary">AlNc14C130G6937</name>
    <name evidence="8" type="ORF">ALNC14_078310</name>
</gene>
<evidence type="ECO:0000256" key="5">
    <source>
        <dbReference type="ARBA" id="ARBA00023136"/>
    </source>
</evidence>
<dbReference type="EMBL" id="FR824175">
    <property type="protein sequence ID" value="CCA21688.1"/>
    <property type="molecule type" value="Genomic_DNA"/>
</dbReference>
<keyword evidence="6" id="KW-0325">Glycoprotein</keyword>
<feature type="transmembrane region" description="Helical" evidence="7">
    <location>
        <begin position="76"/>
        <end position="93"/>
    </location>
</feature>
<feature type="transmembrane region" description="Helical" evidence="7">
    <location>
        <begin position="282"/>
        <end position="301"/>
    </location>
</feature>
<comment type="subcellular location">
    <subcellularLocation>
        <location evidence="1">Membrane</location>
        <topology evidence="1">Multi-pass membrane protein</topology>
    </subcellularLocation>
</comment>
<dbReference type="AlphaFoldDB" id="F0WK85"/>
<evidence type="ECO:0000256" key="6">
    <source>
        <dbReference type="ARBA" id="ARBA00023180"/>
    </source>
</evidence>
<evidence type="ECO:0000256" key="7">
    <source>
        <dbReference type="SAM" id="Phobius"/>
    </source>
</evidence>
<name>F0WK85_9STRA</name>
<accession>F0WK85</accession>
<evidence type="ECO:0000256" key="3">
    <source>
        <dbReference type="ARBA" id="ARBA00022692"/>
    </source>
</evidence>
<evidence type="ECO:0000256" key="4">
    <source>
        <dbReference type="ARBA" id="ARBA00022989"/>
    </source>
</evidence>
<evidence type="ECO:0000313" key="8">
    <source>
        <dbReference type="EMBL" id="CCA21688.1"/>
    </source>
</evidence>
<evidence type="ECO:0000256" key="2">
    <source>
        <dbReference type="ARBA" id="ARBA00009706"/>
    </source>
</evidence>
<protein>
    <submittedName>
        <fullName evidence="8">AlNc14C130G6937 protein</fullName>
    </submittedName>
</protein>
<sequence length="450" mass="51528">MTLLSVDAVLGLLFALIQFRLRSLFSVSAYILKDLIILLPPTTNEQITTAKQPLQLKWECIRASIGSFQQIAYYDMYEYFIIMSVSLIAMTLFQYLKSVFVTVEATASYGMWTLLLISLMFPVQMNRLQFTQSKAYDTQQYISIGIAIIGAILSLFVIFAPPFWFDFNMENCIQSLCDQVHALSRELRLENSESEWKLWAHVIRLLSVALTTVFAGLIAFISFEPALQMAKFYHFYTRKNTISIGVVESLLLALHGLLPLVVNLSWISFISDTAECFMDKSTWHSVRIGLVFAFILSRFLLFRFHSQWFLLEPRNTSPLLDDSNALLRTQTNVKLHFNFFPMFVVQYLSLSTALLAACCMWKTQLSLFGGTNVQAQVLGSSEIGFLTKKALQFTFVPPSAYRSLAGFAIWWMTFIWMWQLFGAFCYCLTPSKTIPAKRAPKRKSGKKKRI</sequence>
<proteinExistence type="inferred from homology"/>
<keyword evidence="5 7" id="KW-0472">Membrane</keyword>
<dbReference type="PANTHER" id="PTHR13624:SF6">
    <property type="entry name" value="EMEI"/>
    <property type="match status" value="1"/>
</dbReference>
<evidence type="ECO:0000256" key="1">
    <source>
        <dbReference type="ARBA" id="ARBA00004141"/>
    </source>
</evidence>
<feature type="transmembrane region" description="Helical" evidence="7">
    <location>
        <begin position="337"/>
        <end position="363"/>
    </location>
</feature>
<reference evidence="8" key="2">
    <citation type="submission" date="2011-02" db="EMBL/GenBank/DDBJ databases">
        <authorList>
            <person name="MacLean D."/>
        </authorList>
    </citation>
    <scope>NUCLEOTIDE SEQUENCE</scope>
</reference>
<feature type="transmembrane region" description="Helical" evidence="7">
    <location>
        <begin position="408"/>
        <end position="428"/>
    </location>
</feature>
<feature type="transmembrane region" description="Helical" evidence="7">
    <location>
        <begin position="198"/>
        <end position="221"/>
    </location>
</feature>
<reference evidence="8" key="1">
    <citation type="journal article" date="2011" name="PLoS Biol.">
        <title>Gene gain and loss during evolution of obligate parasitism in the white rust pathogen of Arabidopsis thaliana.</title>
        <authorList>
            <person name="Kemen E."/>
            <person name="Gardiner A."/>
            <person name="Schultz-Larsen T."/>
            <person name="Kemen A.C."/>
            <person name="Balmuth A.L."/>
            <person name="Robert-Seilaniantz A."/>
            <person name="Bailey K."/>
            <person name="Holub E."/>
            <person name="Studholme D.J."/>
            <person name="Maclean D."/>
            <person name="Jones J.D."/>
        </authorList>
    </citation>
    <scope>NUCLEOTIDE SEQUENCE</scope>
</reference>
<keyword evidence="3 7" id="KW-0812">Transmembrane</keyword>
<keyword evidence="4 7" id="KW-1133">Transmembrane helix</keyword>
<feature type="transmembrane region" description="Helical" evidence="7">
    <location>
        <begin position="99"/>
        <end position="121"/>
    </location>
</feature>
<dbReference type="PANTHER" id="PTHR13624">
    <property type="entry name" value="RE42071P"/>
    <property type="match status" value="1"/>
</dbReference>
<feature type="transmembrane region" description="Helical" evidence="7">
    <location>
        <begin position="141"/>
        <end position="160"/>
    </location>
</feature>
<feature type="transmembrane region" description="Helical" evidence="7">
    <location>
        <begin position="242"/>
        <end position="262"/>
    </location>
</feature>
<comment type="similarity">
    <text evidence="2">Belongs to the TMEM161 family.</text>
</comment>
<dbReference type="HOGENOM" id="CLU_550429_0_0_1"/>